<feature type="signal peptide" evidence="1">
    <location>
        <begin position="1"/>
        <end position="17"/>
    </location>
</feature>
<comment type="caution">
    <text evidence="2">The sequence shown here is derived from an EMBL/GenBank/DDBJ whole genome shotgun (WGS) entry which is preliminary data.</text>
</comment>
<protein>
    <recommendedName>
        <fullName evidence="4">DUF2141 domain-containing protein</fullName>
    </recommendedName>
</protein>
<evidence type="ECO:0000313" key="3">
    <source>
        <dbReference type="Proteomes" id="UP000050280"/>
    </source>
</evidence>
<sequence length="135" mass="14709">MKCITPILLLLSALCTAQHTITVSVENVKNSNGAIRAALYDSSDSFLKFDAVFASTASKATPTTTVLVFKDIPSGAYGIALFHDENDNGEMDTNWMGIPKEKVAFSKARMKAFGPPDFEECKFAVQKDINLVIEL</sequence>
<dbReference type="EMBL" id="LDJX01000003">
    <property type="protein sequence ID" value="KPM32038.1"/>
    <property type="molecule type" value="Genomic_DNA"/>
</dbReference>
<reference evidence="2 3" key="1">
    <citation type="submission" date="2015-09" db="EMBL/GenBank/DDBJ databases">
        <title>Genome sequence of the marine flavobacterium Croceitalea dokdonensis DOKDO 023 that contains proton- and sodium-pumping rhodopsins.</title>
        <authorList>
            <person name="Kwon S.-K."/>
            <person name="Lee H.K."/>
            <person name="Kwak M.-J."/>
            <person name="Kim J.F."/>
        </authorList>
    </citation>
    <scope>NUCLEOTIDE SEQUENCE [LARGE SCALE GENOMIC DNA]</scope>
    <source>
        <strain evidence="2 3">DOKDO 023</strain>
    </source>
</reference>
<proteinExistence type="predicted"/>
<dbReference type="RefSeq" id="WP_054558849.1">
    <property type="nucleotide sequence ID" value="NZ_LDJX01000003.1"/>
</dbReference>
<gene>
    <name evidence="2" type="ORF">I595_1686</name>
</gene>
<dbReference type="STRING" id="1300341.I595_1686"/>
<evidence type="ECO:0000313" key="2">
    <source>
        <dbReference type="EMBL" id="KPM32038.1"/>
    </source>
</evidence>
<evidence type="ECO:0008006" key="4">
    <source>
        <dbReference type="Google" id="ProtNLM"/>
    </source>
</evidence>
<accession>A0A0P7AVQ1</accession>
<dbReference type="Pfam" id="PF09912">
    <property type="entry name" value="DUF2141"/>
    <property type="match status" value="1"/>
</dbReference>
<evidence type="ECO:0000256" key="1">
    <source>
        <dbReference type="SAM" id="SignalP"/>
    </source>
</evidence>
<name>A0A0P7AVQ1_9FLAO</name>
<dbReference type="InterPro" id="IPR018673">
    <property type="entry name" value="DUF2141"/>
</dbReference>
<organism evidence="2 3">
    <name type="scientific">Croceitalea dokdonensis DOKDO 023</name>
    <dbReference type="NCBI Taxonomy" id="1300341"/>
    <lineage>
        <taxon>Bacteria</taxon>
        <taxon>Pseudomonadati</taxon>
        <taxon>Bacteroidota</taxon>
        <taxon>Flavobacteriia</taxon>
        <taxon>Flavobacteriales</taxon>
        <taxon>Flavobacteriaceae</taxon>
        <taxon>Croceitalea</taxon>
    </lineage>
</organism>
<dbReference type="AlphaFoldDB" id="A0A0P7AVQ1"/>
<keyword evidence="3" id="KW-1185">Reference proteome</keyword>
<dbReference type="OrthoDB" id="9788332at2"/>
<feature type="chain" id="PRO_5006135112" description="DUF2141 domain-containing protein" evidence="1">
    <location>
        <begin position="18"/>
        <end position="135"/>
    </location>
</feature>
<keyword evidence="1" id="KW-0732">Signal</keyword>
<dbReference type="Proteomes" id="UP000050280">
    <property type="component" value="Unassembled WGS sequence"/>
</dbReference>